<keyword evidence="5 6" id="KW-0472">Membrane</keyword>
<evidence type="ECO:0000256" key="4">
    <source>
        <dbReference type="ARBA" id="ARBA00022989"/>
    </source>
</evidence>
<evidence type="ECO:0000256" key="5">
    <source>
        <dbReference type="ARBA" id="ARBA00023136"/>
    </source>
</evidence>
<protein>
    <submittedName>
        <fullName evidence="7">Flippase</fullName>
    </submittedName>
</protein>
<keyword evidence="2" id="KW-1003">Cell membrane</keyword>
<feature type="transmembrane region" description="Helical" evidence="6">
    <location>
        <begin position="148"/>
        <end position="167"/>
    </location>
</feature>
<dbReference type="PANTHER" id="PTHR30250:SF11">
    <property type="entry name" value="O-ANTIGEN TRANSPORTER-RELATED"/>
    <property type="match status" value="1"/>
</dbReference>
<dbReference type="GO" id="GO:0005886">
    <property type="term" value="C:plasma membrane"/>
    <property type="evidence" value="ECO:0007669"/>
    <property type="project" value="UniProtKB-SubCell"/>
</dbReference>
<feature type="transmembrane region" description="Helical" evidence="6">
    <location>
        <begin position="45"/>
        <end position="66"/>
    </location>
</feature>
<feature type="transmembrane region" description="Helical" evidence="6">
    <location>
        <begin position="212"/>
        <end position="229"/>
    </location>
</feature>
<dbReference type="RefSeq" id="WP_099431607.1">
    <property type="nucleotide sequence ID" value="NZ_CP024160.1"/>
</dbReference>
<evidence type="ECO:0000256" key="2">
    <source>
        <dbReference type="ARBA" id="ARBA00022475"/>
    </source>
</evidence>
<dbReference type="Pfam" id="PF01943">
    <property type="entry name" value="Polysacc_synt"/>
    <property type="match status" value="1"/>
</dbReference>
<feature type="transmembrane region" description="Helical" evidence="6">
    <location>
        <begin position="12"/>
        <end position="33"/>
    </location>
</feature>
<feature type="transmembrane region" description="Helical" evidence="6">
    <location>
        <begin position="87"/>
        <end position="111"/>
    </location>
</feature>
<feature type="transmembrane region" description="Helical" evidence="6">
    <location>
        <begin position="290"/>
        <end position="309"/>
    </location>
</feature>
<dbReference type="PANTHER" id="PTHR30250">
    <property type="entry name" value="PST FAMILY PREDICTED COLANIC ACID TRANSPORTER"/>
    <property type="match status" value="1"/>
</dbReference>
<keyword evidence="4 6" id="KW-1133">Transmembrane helix</keyword>
<reference evidence="7 8" key="1">
    <citation type="submission" date="2017-10" db="EMBL/GenBank/DDBJ databases">
        <title>Complete genome sequence of Collinsella aerofaciens isolated from the gut of a healthy adult Indian.</title>
        <authorList>
            <person name="Bag S."/>
            <person name="Ghosh T.S."/>
            <person name="Das B."/>
        </authorList>
    </citation>
    <scope>NUCLEOTIDE SEQUENCE [LARGE SCALE GENOMIC DNA]</scope>
    <source>
        <strain evidence="8">indica</strain>
    </source>
</reference>
<dbReference type="InterPro" id="IPR050833">
    <property type="entry name" value="Poly_Biosynth_Transport"/>
</dbReference>
<gene>
    <name evidence="7" type="ORF">CSV91_02085</name>
</gene>
<keyword evidence="3 6" id="KW-0812">Transmembrane</keyword>
<name>A0A2D1TVP5_9ACTN</name>
<evidence type="ECO:0000313" key="7">
    <source>
        <dbReference type="EMBL" id="ATP53431.1"/>
    </source>
</evidence>
<sequence>MVQESSRAKYLIKNTAIFAIGNIATKLITFFLVPLYTNALATDQYGTADLVTTLCAVLAPVLILNIGEGVMRFSLDDGADYNKIMSVGLALLALSFAIGLVIIPIAGLFGAVAGYTIYIYFYTVTLAGSQLFLCYLRGKELLVRYAVGNILQTIAVAVLNILFLLVLDLGLPGYFMAYILSSAVAMVYAFLAGNVVDVFRNFKIDFDLAKEMSRYSAVLIPNTFMWWIINSSDRVLVTALLGTAANGIYAVSYKIPSVVSVVAGIFNQAWSYTAIHEDGSEDRDEYCDRVYGGLVGVSVVTGVALLLFMKPIMGIYVEASYYEAWRYTPFLIIGNVFMTTGTFLGSWYTVNKDSKGYLFSATFGAIVNVLLNLALIPFLGITGSALATCFSYITVYAYRVFDTKRYVNINTMKASYAAAYVVLFLAGGTLFMDGAAGELLMLAELLAVIAIFRREMGTLFCGLLRIVKERLG</sequence>
<feature type="transmembrane region" description="Helical" evidence="6">
    <location>
        <begin position="330"/>
        <end position="350"/>
    </location>
</feature>
<comment type="subcellular location">
    <subcellularLocation>
        <location evidence="1">Cell membrane</location>
        <topology evidence="1">Multi-pass membrane protein</topology>
    </subcellularLocation>
</comment>
<dbReference type="AlphaFoldDB" id="A0A2D1TVP5"/>
<feature type="transmembrane region" description="Helical" evidence="6">
    <location>
        <begin position="173"/>
        <end position="191"/>
    </location>
</feature>
<evidence type="ECO:0000313" key="8">
    <source>
        <dbReference type="Proteomes" id="UP000225608"/>
    </source>
</evidence>
<feature type="transmembrane region" description="Helical" evidence="6">
    <location>
        <begin position="117"/>
        <end position="136"/>
    </location>
</feature>
<proteinExistence type="predicted"/>
<evidence type="ECO:0000256" key="6">
    <source>
        <dbReference type="SAM" id="Phobius"/>
    </source>
</evidence>
<evidence type="ECO:0000256" key="3">
    <source>
        <dbReference type="ARBA" id="ARBA00022692"/>
    </source>
</evidence>
<organism evidence="7 8">
    <name type="scientific">Collinsella aerofaciens</name>
    <dbReference type="NCBI Taxonomy" id="74426"/>
    <lineage>
        <taxon>Bacteria</taxon>
        <taxon>Bacillati</taxon>
        <taxon>Actinomycetota</taxon>
        <taxon>Coriobacteriia</taxon>
        <taxon>Coriobacteriales</taxon>
        <taxon>Coriobacteriaceae</taxon>
        <taxon>Collinsella</taxon>
    </lineage>
</organism>
<feature type="transmembrane region" description="Helical" evidence="6">
    <location>
        <begin position="370"/>
        <end position="393"/>
    </location>
</feature>
<evidence type="ECO:0000256" key="1">
    <source>
        <dbReference type="ARBA" id="ARBA00004651"/>
    </source>
</evidence>
<accession>A0A2D1TVP5</accession>
<dbReference type="EMBL" id="CP024160">
    <property type="protein sequence ID" value="ATP53431.1"/>
    <property type="molecule type" value="Genomic_DNA"/>
</dbReference>
<dbReference type="InterPro" id="IPR002797">
    <property type="entry name" value="Polysacc_synth"/>
</dbReference>
<dbReference type="KEGG" id="caer:CSV91_02085"/>
<dbReference type="Proteomes" id="UP000225608">
    <property type="component" value="Chromosome"/>
</dbReference>
<feature type="transmembrane region" description="Helical" evidence="6">
    <location>
        <begin position="414"/>
        <end position="433"/>
    </location>
</feature>